<evidence type="ECO:0000313" key="5">
    <source>
        <dbReference type="Proteomes" id="UP000190037"/>
    </source>
</evidence>
<dbReference type="AlphaFoldDB" id="A0A1T3NWS7"/>
<evidence type="ECO:0000259" key="3">
    <source>
        <dbReference type="Pfam" id="PF03372"/>
    </source>
</evidence>
<feature type="compositionally biased region" description="Basic residues" evidence="1">
    <location>
        <begin position="43"/>
        <end position="53"/>
    </location>
</feature>
<dbReference type="GO" id="GO:0003824">
    <property type="term" value="F:catalytic activity"/>
    <property type="evidence" value="ECO:0007669"/>
    <property type="project" value="InterPro"/>
</dbReference>
<feature type="transmembrane region" description="Helical" evidence="2">
    <location>
        <begin position="273"/>
        <end position="296"/>
    </location>
</feature>
<feature type="compositionally biased region" description="Basic and acidic residues" evidence="1">
    <location>
        <begin position="127"/>
        <end position="142"/>
    </location>
</feature>
<feature type="transmembrane region" description="Helical" evidence="2">
    <location>
        <begin position="245"/>
        <end position="267"/>
    </location>
</feature>
<keyword evidence="2" id="KW-1133">Transmembrane helix</keyword>
<dbReference type="Proteomes" id="UP000190037">
    <property type="component" value="Unassembled WGS sequence"/>
</dbReference>
<keyword evidence="2" id="KW-0472">Membrane</keyword>
<feature type="compositionally biased region" description="Basic residues" evidence="1">
    <location>
        <begin position="86"/>
        <end position="103"/>
    </location>
</feature>
<accession>A0A1T3NWS7</accession>
<dbReference type="InterPro" id="IPR005135">
    <property type="entry name" value="Endo/exonuclease/phosphatase"/>
</dbReference>
<proteinExistence type="predicted"/>
<feature type="compositionally biased region" description="Basic residues" evidence="1">
    <location>
        <begin position="181"/>
        <end position="192"/>
    </location>
</feature>
<keyword evidence="5" id="KW-1185">Reference proteome</keyword>
<feature type="compositionally biased region" description="Basic residues" evidence="1">
    <location>
        <begin position="15"/>
        <end position="26"/>
    </location>
</feature>
<evidence type="ECO:0000256" key="2">
    <source>
        <dbReference type="SAM" id="Phobius"/>
    </source>
</evidence>
<sequence length="557" mass="59934">MGAGRFSGTAVGGRRAARPVRRRIGRGRLSGARLRRPVDAARRPRSGAARRRGAPGDPCRTAHAARSGDHPNGARGARRTGDRGAHRGPGRTRLRRRRLRPHPGRGAGGTERAERGRARVVRAVRLLPDRGARRAEPADGHPRPLATAAGVALVRTGRDRRRAAGREPARADRAVSGDRGAHRRHDRRRRRLDRRDGRDASATDGPAARTGSRADRRVSAGVGTEPAEGIPAPPRLWRSRRRLRALGRGVVGLLFAGAVLVTGARLLVFDAMWPVAIVTVFAPYAAAASVVVLLGAALVRMRITLLVALGLVVVHTLWMLPRLTPAGAPAPGGTRMRVMTANAYFGTADAARITALVVRERVDVLAVQELTPESAAALDRAGLTRELPFGAGHAEPGASGLAIYARRPLTDARPLPERTTMPMPGATVEIDGHRIRLQGVHTIPPMRGQAGKWAHDMDALRREAERRTLPTVFLGDFNATLDNASFRALTDTGLRDAHEERGRGLTRTWPMAHFHGLPPLFGIDHVLVAGGIDVVSVSEHRVPRTDHAAVIAELALR</sequence>
<dbReference type="InterPro" id="IPR036691">
    <property type="entry name" value="Endo/exonu/phosph_ase_sf"/>
</dbReference>
<evidence type="ECO:0000256" key="1">
    <source>
        <dbReference type="SAM" id="MobiDB-lite"/>
    </source>
</evidence>
<feature type="region of interest" description="Disordered" evidence="1">
    <location>
        <begin position="1"/>
        <end position="233"/>
    </location>
</feature>
<feature type="transmembrane region" description="Helical" evidence="2">
    <location>
        <begin position="303"/>
        <end position="320"/>
    </location>
</feature>
<dbReference type="SUPFAM" id="SSF56219">
    <property type="entry name" value="DNase I-like"/>
    <property type="match status" value="1"/>
</dbReference>
<organism evidence="4 5">
    <name type="scientific">Embleya scabrispora</name>
    <dbReference type="NCBI Taxonomy" id="159449"/>
    <lineage>
        <taxon>Bacteria</taxon>
        <taxon>Bacillati</taxon>
        <taxon>Actinomycetota</taxon>
        <taxon>Actinomycetes</taxon>
        <taxon>Kitasatosporales</taxon>
        <taxon>Streptomycetaceae</taxon>
        <taxon>Embleya</taxon>
    </lineage>
</organism>
<dbReference type="EMBL" id="MWQN01000001">
    <property type="protein sequence ID" value="OPC81309.1"/>
    <property type="molecule type" value="Genomic_DNA"/>
</dbReference>
<dbReference type="STRING" id="159449.B4N89_10430"/>
<gene>
    <name evidence="4" type="ORF">B4N89_10430</name>
</gene>
<keyword evidence="2" id="KW-0812">Transmembrane</keyword>
<dbReference type="Pfam" id="PF03372">
    <property type="entry name" value="Exo_endo_phos"/>
    <property type="match status" value="1"/>
</dbReference>
<dbReference type="Gene3D" id="3.60.10.10">
    <property type="entry name" value="Endonuclease/exonuclease/phosphatase"/>
    <property type="match status" value="1"/>
</dbReference>
<feature type="compositionally biased region" description="Basic and acidic residues" evidence="1">
    <location>
        <begin position="162"/>
        <end position="180"/>
    </location>
</feature>
<protein>
    <recommendedName>
        <fullName evidence="3">Endonuclease/exonuclease/phosphatase domain-containing protein</fullName>
    </recommendedName>
</protein>
<feature type="domain" description="Endonuclease/exonuclease/phosphatase" evidence="3">
    <location>
        <begin position="339"/>
        <end position="547"/>
    </location>
</feature>
<name>A0A1T3NWS7_9ACTN</name>
<evidence type="ECO:0000313" key="4">
    <source>
        <dbReference type="EMBL" id="OPC81309.1"/>
    </source>
</evidence>
<comment type="caution">
    <text evidence="4">The sequence shown here is derived from an EMBL/GenBank/DDBJ whole genome shotgun (WGS) entry which is preliminary data.</text>
</comment>
<reference evidence="4 5" key="1">
    <citation type="submission" date="2017-03" db="EMBL/GenBank/DDBJ databases">
        <title>Draft genome sequence of Streptomyces scabrisporus NF3, endophyte isolated from Amphipterygium adstringens.</title>
        <authorList>
            <person name="Vazquez M."/>
            <person name="Ceapa C.D."/>
            <person name="Rodriguez Luna D."/>
            <person name="Sanchez Esquivel S."/>
        </authorList>
    </citation>
    <scope>NUCLEOTIDE SEQUENCE [LARGE SCALE GENOMIC DNA]</scope>
    <source>
        <strain evidence="4 5">NF3</strain>
    </source>
</reference>